<dbReference type="GO" id="GO:0045892">
    <property type="term" value="P:negative regulation of DNA-templated transcription"/>
    <property type="evidence" value="ECO:0007669"/>
    <property type="project" value="InterPro"/>
</dbReference>
<dbReference type="InterPro" id="IPR026271">
    <property type="entry name" value="PRAME"/>
</dbReference>
<dbReference type="OrthoDB" id="9628575at2759"/>
<keyword evidence="3" id="KW-0677">Repeat</keyword>
<evidence type="ECO:0000313" key="4">
    <source>
        <dbReference type="Proteomes" id="UP000081671"/>
    </source>
</evidence>
<sequence length="474" mass="54285">MQSLLENQALAISALEDLPCDLFPLLFLEALKRKCMKVLKAMVQAWPFPCLPLGPLINRQDQELLKMALGALNMLLVQKDRPRRCKLQVLDLTEEHQSFWNVWSGAIDTDTSQPPPKRRRNQLMEAFPGPGEKQPLRVTVDLSLKRCDENEPQNYLFEWAKQKKCLVQLCCRKLQIWEHCYCNINELHPFSFLDPLELVYVEEVEVNCPLSLSTLAMFAPYLGKMKNLHKLFLSHIYVPECMSSKKQMERAAIFISQFSNFDCLQQLYMNRVSFLQGNLHQILRSLKTPLETLSITHCRLRKSDLKCLPRCLSTHQLKHLSLKGVSLIPVRPGMLQALLEQLAATLEILNLEDCGIEDSHLTAILPALSQCSKLTKLCFYGNHLSLAVLKNLLCHTARLNQLCLELYPVPLEAYDSPSAVRTQRGSLYCAELMDTLRAIRQPNMVSFGVEPCPKCGHSCFYYMDSILYCSRRPT</sequence>
<proteinExistence type="inferred from homology"/>
<reference evidence="5" key="1">
    <citation type="submission" date="2025-08" db="UniProtKB">
        <authorList>
            <consortium name="RefSeq"/>
        </authorList>
    </citation>
    <scope>IDENTIFICATION</scope>
    <source>
        <tissue evidence="5">Kidney</tissue>
    </source>
</reference>
<keyword evidence="4" id="KW-1185">Reference proteome</keyword>
<name>A0A1S3GF71_DIPOR</name>
<comment type="similarity">
    <text evidence="1">Belongs to the PRAME family.</text>
</comment>
<dbReference type="KEGG" id="dord:105997574"/>
<dbReference type="GeneID" id="105997574"/>
<dbReference type="PANTHER" id="PTHR14224">
    <property type="entry name" value="SIMILAR TO PREFERENTIALLY EXPRESSED ANTIGEN IN MELANOMA-LIKE 3"/>
    <property type="match status" value="1"/>
</dbReference>
<dbReference type="GO" id="GO:0005737">
    <property type="term" value="C:cytoplasm"/>
    <property type="evidence" value="ECO:0007669"/>
    <property type="project" value="TreeGrafter"/>
</dbReference>
<evidence type="ECO:0000256" key="1">
    <source>
        <dbReference type="ARBA" id="ARBA00009608"/>
    </source>
</evidence>
<dbReference type="AlphaFoldDB" id="A0A1S3GF71"/>
<gene>
    <name evidence="5" type="primary">LOC105997574</name>
</gene>
<evidence type="ECO:0000313" key="5">
    <source>
        <dbReference type="RefSeq" id="XP_012887508.1"/>
    </source>
</evidence>
<dbReference type="Proteomes" id="UP000081671">
    <property type="component" value="Unplaced"/>
</dbReference>
<dbReference type="FunCoup" id="A0A1S3GF71">
    <property type="interactions" value="17"/>
</dbReference>
<dbReference type="InterPro" id="IPR032675">
    <property type="entry name" value="LRR_dom_sf"/>
</dbReference>
<dbReference type="FunFam" id="3.80.10.10:FF:000079">
    <property type="entry name" value="PRAME family member 18"/>
    <property type="match status" value="1"/>
</dbReference>
<dbReference type="GO" id="GO:0045596">
    <property type="term" value="P:negative regulation of cell differentiation"/>
    <property type="evidence" value="ECO:0007669"/>
    <property type="project" value="InterPro"/>
</dbReference>
<keyword evidence="2" id="KW-0433">Leucine-rich repeat</keyword>
<protein>
    <submittedName>
        <fullName evidence="5">PRAME family member 12-like</fullName>
    </submittedName>
</protein>
<dbReference type="RefSeq" id="XP_012887508.1">
    <property type="nucleotide sequence ID" value="XM_013032054.1"/>
</dbReference>
<dbReference type="GO" id="GO:0043066">
    <property type="term" value="P:negative regulation of apoptotic process"/>
    <property type="evidence" value="ECO:0007669"/>
    <property type="project" value="InterPro"/>
</dbReference>
<organism evidence="4 5">
    <name type="scientific">Dipodomys ordii</name>
    <name type="common">Ord's kangaroo rat</name>
    <dbReference type="NCBI Taxonomy" id="10020"/>
    <lineage>
        <taxon>Eukaryota</taxon>
        <taxon>Metazoa</taxon>
        <taxon>Chordata</taxon>
        <taxon>Craniata</taxon>
        <taxon>Vertebrata</taxon>
        <taxon>Euteleostomi</taxon>
        <taxon>Mammalia</taxon>
        <taxon>Eutheria</taxon>
        <taxon>Euarchontoglires</taxon>
        <taxon>Glires</taxon>
        <taxon>Rodentia</taxon>
        <taxon>Castorimorpha</taxon>
        <taxon>Heteromyidae</taxon>
        <taxon>Dipodomyinae</taxon>
        <taxon>Dipodomys</taxon>
    </lineage>
</organism>
<evidence type="ECO:0000256" key="3">
    <source>
        <dbReference type="ARBA" id="ARBA00022737"/>
    </source>
</evidence>
<dbReference type="PIRSF" id="PIRSF038286">
    <property type="entry name" value="PRAME"/>
    <property type="match status" value="1"/>
</dbReference>
<accession>A0A1S3GF71</accession>
<dbReference type="PANTHER" id="PTHR14224:SF94">
    <property type="entry name" value="PRAME FAMILY MEMBER 12"/>
    <property type="match status" value="1"/>
</dbReference>
<dbReference type="GO" id="GO:0008284">
    <property type="term" value="P:positive regulation of cell population proliferation"/>
    <property type="evidence" value="ECO:0007669"/>
    <property type="project" value="InterPro"/>
</dbReference>
<dbReference type="InParanoid" id="A0A1S3GF71"/>
<dbReference type="Gene3D" id="3.80.10.10">
    <property type="entry name" value="Ribonuclease Inhibitor"/>
    <property type="match status" value="1"/>
</dbReference>
<dbReference type="InterPro" id="IPR050694">
    <property type="entry name" value="LRRC14/PRAME"/>
</dbReference>
<evidence type="ECO:0000256" key="2">
    <source>
        <dbReference type="ARBA" id="ARBA00022614"/>
    </source>
</evidence>
<dbReference type="SUPFAM" id="SSF52047">
    <property type="entry name" value="RNI-like"/>
    <property type="match status" value="1"/>
</dbReference>